<feature type="domain" description="GIY-YIG" evidence="2">
    <location>
        <begin position="66"/>
        <end position="153"/>
    </location>
</feature>
<organism evidence="3 4">
    <name type="scientific">Chara braunii</name>
    <name type="common">Braun's stonewort</name>
    <dbReference type="NCBI Taxonomy" id="69332"/>
    <lineage>
        <taxon>Eukaryota</taxon>
        <taxon>Viridiplantae</taxon>
        <taxon>Streptophyta</taxon>
        <taxon>Charophyceae</taxon>
        <taxon>Charales</taxon>
        <taxon>Characeae</taxon>
        <taxon>Chara</taxon>
    </lineage>
</organism>
<dbReference type="EMBL" id="BFEA01000114">
    <property type="protein sequence ID" value="GBG69391.1"/>
    <property type="molecule type" value="Genomic_DNA"/>
</dbReference>
<evidence type="ECO:0000259" key="2">
    <source>
        <dbReference type="PROSITE" id="PS50164"/>
    </source>
</evidence>
<evidence type="ECO:0000313" key="4">
    <source>
        <dbReference type="Proteomes" id="UP000265515"/>
    </source>
</evidence>
<dbReference type="Gramene" id="GBG69391">
    <property type="protein sequence ID" value="GBG69391"/>
    <property type="gene ID" value="CBR_g4084"/>
</dbReference>
<dbReference type="Proteomes" id="UP000265515">
    <property type="component" value="Unassembled WGS sequence"/>
</dbReference>
<comment type="caution">
    <text evidence="3">The sequence shown here is derived from an EMBL/GenBank/DDBJ whole genome shotgun (WGS) entry which is preliminary data.</text>
</comment>
<feature type="region of interest" description="Disordered" evidence="1">
    <location>
        <begin position="152"/>
        <end position="181"/>
    </location>
</feature>
<name>A0A388KH74_CHABU</name>
<protein>
    <recommendedName>
        <fullName evidence="2">GIY-YIG domain-containing protein</fullName>
    </recommendedName>
</protein>
<proteinExistence type="predicted"/>
<evidence type="ECO:0000313" key="3">
    <source>
        <dbReference type="EMBL" id="GBG69391.1"/>
    </source>
</evidence>
<reference evidence="3 4" key="1">
    <citation type="journal article" date="2018" name="Cell">
        <title>The Chara Genome: Secondary Complexity and Implications for Plant Terrestrialization.</title>
        <authorList>
            <person name="Nishiyama T."/>
            <person name="Sakayama H."/>
            <person name="Vries J.D."/>
            <person name="Buschmann H."/>
            <person name="Saint-Marcoux D."/>
            <person name="Ullrich K.K."/>
            <person name="Haas F.B."/>
            <person name="Vanderstraeten L."/>
            <person name="Becker D."/>
            <person name="Lang D."/>
            <person name="Vosolsobe S."/>
            <person name="Rombauts S."/>
            <person name="Wilhelmsson P.K.I."/>
            <person name="Janitza P."/>
            <person name="Kern R."/>
            <person name="Heyl A."/>
            <person name="Rumpler F."/>
            <person name="Villalobos L.I.A.C."/>
            <person name="Clay J.M."/>
            <person name="Skokan R."/>
            <person name="Toyoda A."/>
            <person name="Suzuki Y."/>
            <person name="Kagoshima H."/>
            <person name="Schijlen E."/>
            <person name="Tajeshwar N."/>
            <person name="Catarino B."/>
            <person name="Hetherington A.J."/>
            <person name="Saltykova A."/>
            <person name="Bonnot C."/>
            <person name="Breuninger H."/>
            <person name="Symeonidi A."/>
            <person name="Radhakrishnan G.V."/>
            <person name="Van Nieuwerburgh F."/>
            <person name="Deforce D."/>
            <person name="Chang C."/>
            <person name="Karol K.G."/>
            <person name="Hedrich R."/>
            <person name="Ulvskov P."/>
            <person name="Glockner G."/>
            <person name="Delwiche C.F."/>
            <person name="Petrasek J."/>
            <person name="Van de Peer Y."/>
            <person name="Friml J."/>
            <person name="Beilby M."/>
            <person name="Dolan L."/>
            <person name="Kohara Y."/>
            <person name="Sugano S."/>
            <person name="Fujiyama A."/>
            <person name="Delaux P.-M."/>
            <person name="Quint M."/>
            <person name="TheiBen G."/>
            <person name="Hagemann M."/>
            <person name="Harholt J."/>
            <person name="Dunand C."/>
            <person name="Zachgo S."/>
            <person name="Langdale J."/>
            <person name="Maumus F."/>
            <person name="Straeten D.V.D."/>
            <person name="Gould S.B."/>
            <person name="Rensing S.A."/>
        </authorList>
    </citation>
    <scope>NUCLEOTIDE SEQUENCE [LARGE SCALE GENOMIC DNA]</scope>
    <source>
        <strain evidence="3 4">S276</strain>
    </source>
</reference>
<dbReference type="InterPro" id="IPR000305">
    <property type="entry name" value="GIY-YIG_endonuc"/>
</dbReference>
<accession>A0A388KH74</accession>
<dbReference type="AlphaFoldDB" id="A0A388KH74"/>
<evidence type="ECO:0000256" key="1">
    <source>
        <dbReference type="SAM" id="MobiDB-lite"/>
    </source>
</evidence>
<feature type="region of interest" description="Disordered" evidence="1">
    <location>
        <begin position="1"/>
        <end position="22"/>
    </location>
</feature>
<feature type="compositionally biased region" description="Basic residues" evidence="1">
    <location>
        <begin position="159"/>
        <end position="175"/>
    </location>
</feature>
<gene>
    <name evidence="3" type="ORF">CBR_g4084</name>
</gene>
<dbReference type="PROSITE" id="PS50164">
    <property type="entry name" value="GIY_YIG"/>
    <property type="match status" value="1"/>
</dbReference>
<sequence>MGSRDDLSRAMQRRGEEVNRGERGLRSGEEDYIFRLFLYLVIKGEFPWARKWVGILSSGDLEVSTNDPGVYVLVSPYCRHFYLGCTSQKIIIRWADHVKGVIQSKMGNAPRLHCWLKVFGWEKYLALPLISKVSDPFAVERALIRRFSPTLNTQGNKSERKKTRRRKGKRERGKRGSNQVGGTVITFNGKASIIDAIRELKQRGGDPRIHSSGGTIWVDKWKIVKGKVGGCVLEIKGCSSSLGDCRKALEEGGVFRLKVIKIVTSRIQRRKNVLRDLLRFPGRIRRMYQAGSEELIALFRTTTLFFNKKTRNYLKNAITKIVRRKFGVEIRRKPCVKIPFSPGIRIGEVSSVAACMLSQTLPDKNISAFVGKRVRVVFKKRITVGGVIHNHRLFAEMGEAECTCQGLDLPRVGGHVKVRLENVGRLPAFVTNSKNITKGYDATVGMLEECIREGLEPWSMRKIIRVNHEMLRRCIGPASVEVSLAMTVREVKETMVMFQKLAAVPIDRNPGATLLICPSMYVEACKQVFNLNPSYESVFREEVEILRSMKEDYEKRGLRRVARWQTGGKVGQSYILPKAKDLDRWRPISPCTHDPGRLAGSRVGKAIRYMLFGVDRRIHFDLKSTDEMKEYCGLMQKRLGRKADGALIRSYDIKDMFARLSHHIVLDALAWLIKYHQDRGMMGVKVSARGKICAMIRKVKKEEGFVVLKFEDIREVIEFEVTHTFIRCAGGLLKQVFGIPMGRNSSPAIACLVCAFGEVNFVMSLGRMREMVCGMWMIDDVAVAVAFKVGDQKSISEAENVLNRFGECYDNRLTLVRKDVGGNSFDF</sequence>
<keyword evidence="4" id="KW-1185">Reference proteome</keyword>